<organism evidence="1 2">
    <name type="scientific">Halosquirtibacter laminarini</name>
    <dbReference type="NCBI Taxonomy" id="3374600"/>
    <lineage>
        <taxon>Bacteria</taxon>
        <taxon>Pseudomonadati</taxon>
        <taxon>Bacteroidota</taxon>
        <taxon>Bacteroidia</taxon>
        <taxon>Marinilabiliales</taxon>
        <taxon>Prolixibacteraceae</taxon>
        <taxon>Halosquirtibacter</taxon>
    </lineage>
</organism>
<accession>A0AC61NHV8</accession>
<reference evidence="1" key="1">
    <citation type="submission" date="2021-08" db="EMBL/GenBank/DDBJ databases">
        <title>Novel anaerobic bacterium isolated from sea squirt in East Sea, Republic of Korea.</title>
        <authorList>
            <person name="Nguyen T.H."/>
            <person name="Li Z."/>
            <person name="Lee Y.-J."/>
            <person name="Ko J."/>
            <person name="Kim S.-G."/>
        </authorList>
    </citation>
    <scope>NUCLEOTIDE SEQUENCE</scope>
    <source>
        <strain evidence="1">KCTC 25031</strain>
    </source>
</reference>
<dbReference type="EMBL" id="CP081303">
    <property type="protein sequence ID" value="QZE15128.1"/>
    <property type="molecule type" value="Genomic_DNA"/>
</dbReference>
<keyword evidence="2" id="KW-1185">Reference proteome</keyword>
<evidence type="ECO:0000313" key="2">
    <source>
        <dbReference type="Proteomes" id="UP000826212"/>
    </source>
</evidence>
<name>A0AC61NHV8_9BACT</name>
<gene>
    <name evidence="1" type="ORF">K4L44_04670</name>
</gene>
<protein>
    <submittedName>
        <fullName evidence="1">S24 family peptidase</fullName>
    </submittedName>
</protein>
<proteinExistence type="predicted"/>
<dbReference type="Proteomes" id="UP000826212">
    <property type="component" value="Chromosome"/>
</dbReference>
<sequence length="188" mass="20897">MNYSNYTGKSKDGNLNSDAIGKIILNYPDINLEWLITGVGTMTRDKNCKSNEYCGEPLGKSIPLLPVNEQGGYLDDFVAQVTRIDCESILSPIKDVDFGITVVGDSMEPRYPNGSIVLIKKINERAFIEWGKVFVLDTINGIVVKQLKPSTNDGFVSCCSYNEDYPPFEVAMEDLNGIYKVMMVLSMV</sequence>
<evidence type="ECO:0000313" key="1">
    <source>
        <dbReference type="EMBL" id="QZE15128.1"/>
    </source>
</evidence>